<keyword evidence="4" id="KW-0408">Iron</keyword>
<reference evidence="10 11" key="1">
    <citation type="journal article" date="2018" name="Genome Biol. Evol.">
        <title>Multiple Roots of Fruiting Body Formation in Amoebozoa.</title>
        <authorList>
            <person name="Hillmann F."/>
            <person name="Forbes G."/>
            <person name="Novohradska S."/>
            <person name="Ferling I."/>
            <person name="Riege K."/>
            <person name="Groth M."/>
            <person name="Westermann M."/>
            <person name="Marz M."/>
            <person name="Spaller T."/>
            <person name="Winckler T."/>
            <person name="Schaap P."/>
            <person name="Glockner G."/>
        </authorList>
    </citation>
    <scope>NUCLEOTIDE SEQUENCE [LARGE SCALE GENOMIC DNA]</scope>
    <source>
        <strain evidence="10 11">Jena</strain>
    </source>
</reference>
<evidence type="ECO:0000256" key="7">
    <source>
        <dbReference type="ARBA" id="ARBA00038168"/>
    </source>
</evidence>
<dbReference type="PROSITE" id="PS50255">
    <property type="entry name" value="CYTOCHROME_B5_2"/>
    <property type="match status" value="1"/>
</dbReference>
<dbReference type="SUPFAM" id="SSF55856">
    <property type="entry name" value="Cytochrome b5-like heme/steroid binding domain"/>
    <property type="match status" value="1"/>
</dbReference>
<gene>
    <name evidence="10" type="ORF">PROFUN_01261</name>
</gene>
<dbReference type="PANTHER" id="PTHR19359:SF155">
    <property type="entry name" value="CYTOCHROME B5 HEME-BINDING DOMAIN-CONTAINING PROTEIN"/>
    <property type="match status" value="1"/>
</dbReference>
<keyword evidence="11" id="KW-1185">Reference proteome</keyword>
<dbReference type="GO" id="GO:0020037">
    <property type="term" value="F:heme binding"/>
    <property type="evidence" value="ECO:0007669"/>
    <property type="project" value="TreeGrafter"/>
</dbReference>
<dbReference type="SMART" id="SM00704">
    <property type="entry name" value="ZnF_CDGSH"/>
    <property type="match status" value="1"/>
</dbReference>
<evidence type="ECO:0000256" key="3">
    <source>
        <dbReference type="ARBA" id="ARBA00022723"/>
    </source>
</evidence>
<feature type="domain" description="Cytochrome b5 heme-binding" evidence="9">
    <location>
        <begin position="134"/>
        <end position="209"/>
    </location>
</feature>
<keyword evidence="5" id="KW-0411">Iron-sulfur</keyword>
<dbReference type="InParanoid" id="A0A2P6NZQ1"/>
<dbReference type="InterPro" id="IPR018967">
    <property type="entry name" value="FeS-contain_CDGSH-typ"/>
</dbReference>
<evidence type="ECO:0000256" key="1">
    <source>
        <dbReference type="ARBA" id="ARBA00022617"/>
    </source>
</evidence>
<dbReference type="OrthoDB" id="260519at2759"/>
<keyword evidence="3" id="KW-0479">Metal-binding</keyword>
<comment type="similarity">
    <text evidence="7">Belongs to the cytochrome b5 family.</text>
</comment>
<dbReference type="InterPro" id="IPR042216">
    <property type="entry name" value="MitoNEET_CISD"/>
</dbReference>
<dbReference type="SMART" id="SM01117">
    <property type="entry name" value="Cyt-b5"/>
    <property type="match status" value="1"/>
</dbReference>
<dbReference type="PANTHER" id="PTHR19359">
    <property type="entry name" value="CYTOCHROME B5"/>
    <property type="match status" value="1"/>
</dbReference>
<dbReference type="GO" id="GO:0016020">
    <property type="term" value="C:membrane"/>
    <property type="evidence" value="ECO:0007669"/>
    <property type="project" value="TreeGrafter"/>
</dbReference>
<dbReference type="STRING" id="1890364.A0A2P6NZQ1"/>
<dbReference type="GO" id="GO:0046872">
    <property type="term" value="F:metal ion binding"/>
    <property type="evidence" value="ECO:0007669"/>
    <property type="project" value="UniProtKB-KW"/>
</dbReference>
<organism evidence="10 11">
    <name type="scientific">Planoprotostelium fungivorum</name>
    <dbReference type="NCBI Taxonomy" id="1890364"/>
    <lineage>
        <taxon>Eukaryota</taxon>
        <taxon>Amoebozoa</taxon>
        <taxon>Evosea</taxon>
        <taxon>Variosea</taxon>
        <taxon>Cavosteliida</taxon>
        <taxon>Cavosteliaceae</taxon>
        <taxon>Planoprotostelium</taxon>
    </lineage>
</organism>
<evidence type="ECO:0000256" key="2">
    <source>
        <dbReference type="ARBA" id="ARBA00022714"/>
    </source>
</evidence>
<sequence>MSAHISGNRLPSLRSKSDTCAGCAPTSPPSLPLNVDIEDIINQGTVKLCTCEQSSTFPKCDGTHEVFNRETNSNMAPIVVKIKSRSSTKIESDAKTTTNEMSTQTEEEIVSQQPSETIKPKPKIVAIPNIKDITAEWTLEEIAQHNTEDDCWVIVNNKVYDITSYFDHHPGGKNALRKFAGRDATENVQFHSSKMLFLLNKYFYVGRVKGAKQEGCEHEGTWYMNWVVATDIVLGFTIRCLLNDDEMALYNAAVTSSLALLAMTLRKTIHEHSWTIYVLLTPPGVVV</sequence>
<feature type="region of interest" description="Disordered" evidence="8">
    <location>
        <begin position="1"/>
        <end position="25"/>
    </location>
</feature>
<dbReference type="GO" id="GO:0051537">
    <property type="term" value="F:2 iron, 2 sulfur cluster binding"/>
    <property type="evidence" value="ECO:0007669"/>
    <property type="project" value="UniProtKB-KW"/>
</dbReference>
<evidence type="ECO:0000256" key="4">
    <source>
        <dbReference type="ARBA" id="ARBA00023004"/>
    </source>
</evidence>
<keyword evidence="2" id="KW-0001">2Fe-2S</keyword>
<comment type="cofactor">
    <cofactor evidence="6">
        <name>[2Fe-2S] cluster</name>
        <dbReference type="ChEBI" id="CHEBI:190135"/>
    </cofactor>
</comment>
<dbReference type="InterPro" id="IPR001199">
    <property type="entry name" value="Cyt_B5-like_heme/steroid-bd"/>
</dbReference>
<dbReference type="InterPro" id="IPR036400">
    <property type="entry name" value="Cyt_B5-like_heme/steroid_sf"/>
</dbReference>
<dbReference type="GO" id="GO:0005737">
    <property type="term" value="C:cytoplasm"/>
    <property type="evidence" value="ECO:0007669"/>
    <property type="project" value="UniProtKB-ARBA"/>
</dbReference>
<evidence type="ECO:0000313" key="11">
    <source>
        <dbReference type="Proteomes" id="UP000241769"/>
    </source>
</evidence>
<dbReference type="FunCoup" id="A0A2P6NZQ1">
    <property type="interactions" value="23"/>
</dbReference>
<keyword evidence="1" id="KW-0349">Heme</keyword>
<comment type="caution">
    <text evidence="10">The sequence shown here is derived from an EMBL/GenBank/DDBJ whole genome shotgun (WGS) entry which is preliminary data.</text>
</comment>
<dbReference type="EMBL" id="MDYQ01000003">
    <property type="protein sequence ID" value="PRP89398.1"/>
    <property type="molecule type" value="Genomic_DNA"/>
</dbReference>
<dbReference type="Pfam" id="PF00173">
    <property type="entry name" value="Cyt-b5"/>
    <property type="match status" value="1"/>
</dbReference>
<dbReference type="Gene3D" id="3.10.120.10">
    <property type="entry name" value="Cytochrome b5-like heme/steroid binding domain"/>
    <property type="match status" value="1"/>
</dbReference>
<evidence type="ECO:0000256" key="5">
    <source>
        <dbReference type="ARBA" id="ARBA00023014"/>
    </source>
</evidence>
<evidence type="ECO:0000313" key="10">
    <source>
        <dbReference type="EMBL" id="PRP89398.1"/>
    </source>
</evidence>
<proteinExistence type="inferred from homology"/>
<dbReference type="Proteomes" id="UP000241769">
    <property type="component" value="Unassembled WGS sequence"/>
</dbReference>
<dbReference type="AlphaFoldDB" id="A0A2P6NZQ1"/>
<evidence type="ECO:0000256" key="6">
    <source>
        <dbReference type="ARBA" id="ARBA00034078"/>
    </source>
</evidence>
<dbReference type="InterPro" id="IPR050668">
    <property type="entry name" value="Cytochrome_b5"/>
</dbReference>
<protein>
    <recommendedName>
        <fullName evidence="9">Cytochrome b5 heme-binding domain-containing protein</fullName>
    </recommendedName>
</protein>
<evidence type="ECO:0000256" key="8">
    <source>
        <dbReference type="SAM" id="MobiDB-lite"/>
    </source>
</evidence>
<name>A0A2P6NZQ1_9EUKA</name>
<evidence type="ECO:0000259" key="9">
    <source>
        <dbReference type="PROSITE" id="PS50255"/>
    </source>
</evidence>
<accession>A0A2P6NZQ1</accession>
<dbReference type="Gene3D" id="3.40.5.90">
    <property type="entry name" value="CDGSH iron-sulfur domain, mitoNEET-type"/>
    <property type="match status" value="1"/>
</dbReference>